<sequence length="198" mass="23083">MKLDELKAHLKPGEVYRRADLAQWSKSVDRHIQALVESNVLQKLSQGLYYCQKKTVFGQTPPDEEILVHQFLKDDRFLLMSPNLYNTLGVGTTQLYNKRVVYNHKRHGEFMLGKRTFSFCIKPHFPKKVTKEFLLVDLVNNLENLAEDKEQVLEKVYSKREFFDVKKLERATKNYGSVRTRKLLGKLLSAESNTAYAI</sequence>
<comment type="caution">
    <text evidence="1">The sequence shown here is derived from an EMBL/GenBank/DDBJ whole genome shotgun (WGS) entry which is preliminary data.</text>
</comment>
<protein>
    <recommendedName>
        <fullName evidence="3">Transcriptional regulator, AbiEi antitoxin, Type IV TA system</fullName>
    </recommendedName>
</protein>
<evidence type="ECO:0008006" key="3">
    <source>
        <dbReference type="Google" id="ProtNLM"/>
    </source>
</evidence>
<keyword evidence="2" id="KW-1185">Reference proteome</keyword>
<evidence type="ECO:0000313" key="2">
    <source>
        <dbReference type="Proteomes" id="UP001303899"/>
    </source>
</evidence>
<name>A0ABU5S0V6_9BACT</name>
<dbReference type="EMBL" id="JAYGIL010000004">
    <property type="protein sequence ID" value="MEA5402100.1"/>
    <property type="molecule type" value="Genomic_DNA"/>
</dbReference>
<organism evidence="1 2">
    <name type="scientific">Arcicella gelida</name>
    <dbReference type="NCBI Taxonomy" id="2984195"/>
    <lineage>
        <taxon>Bacteria</taxon>
        <taxon>Pseudomonadati</taxon>
        <taxon>Bacteroidota</taxon>
        <taxon>Cytophagia</taxon>
        <taxon>Cytophagales</taxon>
        <taxon>Flectobacillaceae</taxon>
        <taxon>Arcicella</taxon>
    </lineage>
</organism>
<reference evidence="1 2" key="1">
    <citation type="submission" date="2023-12" db="EMBL/GenBank/DDBJ databases">
        <title>Novel species of the genus Arcicella isolated from rivers.</title>
        <authorList>
            <person name="Lu H."/>
        </authorList>
    </citation>
    <scope>NUCLEOTIDE SEQUENCE [LARGE SCALE GENOMIC DNA]</scope>
    <source>
        <strain evidence="1 2">DC2W</strain>
    </source>
</reference>
<dbReference type="Proteomes" id="UP001303899">
    <property type="component" value="Unassembled WGS sequence"/>
</dbReference>
<dbReference type="RefSeq" id="WP_323326323.1">
    <property type="nucleotide sequence ID" value="NZ_JAYGIL010000004.1"/>
</dbReference>
<gene>
    <name evidence="1" type="ORF">VB776_04185</name>
</gene>
<accession>A0ABU5S0V6</accession>
<evidence type="ECO:0000313" key="1">
    <source>
        <dbReference type="EMBL" id="MEA5402100.1"/>
    </source>
</evidence>
<proteinExistence type="predicted"/>